<dbReference type="AlphaFoldDB" id="A0A087E3P4"/>
<dbReference type="Proteomes" id="UP000029003">
    <property type="component" value="Unassembled WGS sequence"/>
</dbReference>
<comment type="caution">
    <text evidence="1">The sequence shown here is derived from an EMBL/GenBank/DDBJ whole genome shotgun (WGS) entry which is preliminary data.</text>
</comment>
<evidence type="ECO:0000313" key="1">
    <source>
        <dbReference type="EMBL" id="KFJ02395.1"/>
    </source>
</evidence>
<protein>
    <submittedName>
        <fullName evidence="1">Uncharacterized protein</fullName>
    </submittedName>
</protein>
<gene>
    <name evidence="1" type="ORF">THER5_1936</name>
</gene>
<accession>A0A087E3P4</accession>
<dbReference type="EMBL" id="JGZT01000007">
    <property type="protein sequence ID" value="KFJ02395.1"/>
    <property type="molecule type" value="Genomic_DNA"/>
</dbReference>
<name>A0A087E3P4_9BIFI</name>
<sequence>MAGWPGQLPSRIGRAATAVCLLNEASVRYAIRQSHHGQIARAIDETAAISPGRATAQPHHKQISGDTSRNTVVISRPTTYIPMHHVHLHALLCDTSVSSARFPPSVVTLSTRHP</sequence>
<reference evidence="1 2" key="1">
    <citation type="submission" date="2014-03" db="EMBL/GenBank/DDBJ databases">
        <title>Genomics of Bifidobacteria.</title>
        <authorList>
            <person name="Ventura M."/>
            <person name="Milani C."/>
            <person name="Lugli G.A."/>
        </authorList>
    </citation>
    <scope>NUCLEOTIDE SEQUENCE [LARGE SCALE GENOMIC DNA]</scope>
    <source>
        <strain evidence="1 2">LMG 21395</strain>
    </source>
</reference>
<organism evidence="1 2">
    <name type="scientific">Bifidobacterium thermacidophilum subsp. thermacidophilum</name>
    <dbReference type="NCBI Taxonomy" id="79262"/>
    <lineage>
        <taxon>Bacteria</taxon>
        <taxon>Bacillati</taxon>
        <taxon>Actinomycetota</taxon>
        <taxon>Actinomycetes</taxon>
        <taxon>Bifidobacteriales</taxon>
        <taxon>Bifidobacteriaceae</taxon>
        <taxon>Bifidobacterium</taxon>
    </lineage>
</organism>
<proteinExistence type="predicted"/>
<evidence type="ECO:0000313" key="2">
    <source>
        <dbReference type="Proteomes" id="UP000029003"/>
    </source>
</evidence>